<protein>
    <submittedName>
        <fullName evidence="2">Malate dehydrogenase</fullName>
        <ecNumber evidence="2">1.1.1.38</ecNumber>
    </submittedName>
</protein>
<dbReference type="AlphaFoldDB" id="A0A0N8PSC7"/>
<organism evidence="2 3">
    <name type="scientific">Kouleothrix aurantiaca</name>
    <dbReference type="NCBI Taxonomy" id="186479"/>
    <lineage>
        <taxon>Bacteria</taxon>
        <taxon>Bacillati</taxon>
        <taxon>Chloroflexota</taxon>
        <taxon>Chloroflexia</taxon>
        <taxon>Chloroflexales</taxon>
        <taxon>Roseiflexineae</taxon>
        <taxon>Roseiflexaceae</taxon>
        <taxon>Kouleothrix</taxon>
    </lineage>
</organism>
<dbReference type="SUPFAM" id="SSF53223">
    <property type="entry name" value="Aminoacid dehydrogenase-like, N-terminal domain"/>
    <property type="match status" value="1"/>
</dbReference>
<feature type="non-terminal residue" evidence="2">
    <location>
        <position position="132"/>
    </location>
</feature>
<evidence type="ECO:0000313" key="2">
    <source>
        <dbReference type="EMBL" id="KPV52357.1"/>
    </source>
</evidence>
<comment type="caution">
    <text evidence="2">The sequence shown here is derived from an EMBL/GenBank/DDBJ whole genome shotgun (WGS) entry which is preliminary data.</text>
</comment>
<dbReference type="Gene3D" id="1.20.1370.30">
    <property type="match status" value="1"/>
</dbReference>
<reference evidence="2 3" key="1">
    <citation type="submission" date="2015-09" db="EMBL/GenBank/DDBJ databases">
        <title>Draft genome sequence of Kouleothrix aurantiaca JCM 19913.</title>
        <authorList>
            <person name="Hemp J."/>
        </authorList>
    </citation>
    <scope>NUCLEOTIDE SEQUENCE [LARGE SCALE GENOMIC DNA]</scope>
    <source>
        <strain evidence="2 3">COM-B</strain>
    </source>
</reference>
<proteinExistence type="predicted"/>
<dbReference type="PANTHER" id="PTHR23406:SF34">
    <property type="entry name" value="NAD-DEPENDENT MALIC ENZYME, MITOCHONDRIAL"/>
    <property type="match status" value="1"/>
</dbReference>
<dbReference type="Proteomes" id="UP000050509">
    <property type="component" value="Unassembled WGS sequence"/>
</dbReference>
<dbReference type="GO" id="GO:0004470">
    <property type="term" value="F:malic enzyme activity"/>
    <property type="evidence" value="ECO:0007669"/>
    <property type="project" value="InterPro"/>
</dbReference>
<dbReference type="InterPro" id="IPR046346">
    <property type="entry name" value="Aminoacid_DH-like_N_sf"/>
</dbReference>
<accession>A0A0N8PSC7</accession>
<sequence>MKPYRVVRDPRSGETTLETTLGGAMLLECPMINKGSAFTDDERRELGLLGLLPPHVASIEEQLARTYENYRQKSSAQERHVFLTSLQDRNEALFFRLLSEHLPEMLPMVYAPVIGITARHYSHSYRRPRGLY</sequence>
<dbReference type="PANTHER" id="PTHR23406">
    <property type="entry name" value="MALIC ENZYME-RELATED"/>
    <property type="match status" value="1"/>
</dbReference>
<dbReference type="GO" id="GO:0016616">
    <property type="term" value="F:oxidoreductase activity, acting on the CH-OH group of donors, NAD or NADP as acceptor"/>
    <property type="evidence" value="ECO:0007669"/>
    <property type="project" value="InterPro"/>
</dbReference>
<evidence type="ECO:0000259" key="1">
    <source>
        <dbReference type="Pfam" id="PF00390"/>
    </source>
</evidence>
<keyword evidence="3" id="KW-1185">Reference proteome</keyword>
<feature type="domain" description="Malic enzyme N-terminal" evidence="1">
    <location>
        <begin position="87"/>
        <end position="132"/>
    </location>
</feature>
<dbReference type="InterPro" id="IPR012301">
    <property type="entry name" value="Malic_N_dom"/>
</dbReference>
<gene>
    <name evidence="2" type="ORF">SE17_15990</name>
</gene>
<dbReference type="Pfam" id="PF00390">
    <property type="entry name" value="malic"/>
    <property type="match status" value="1"/>
</dbReference>
<name>A0A0N8PSC7_9CHLR</name>
<keyword evidence="2" id="KW-0560">Oxidoreductase</keyword>
<dbReference type="EC" id="1.1.1.38" evidence="2"/>
<evidence type="ECO:0000313" key="3">
    <source>
        <dbReference type="Proteomes" id="UP000050509"/>
    </source>
</evidence>
<dbReference type="GO" id="GO:0006108">
    <property type="term" value="P:malate metabolic process"/>
    <property type="evidence" value="ECO:0007669"/>
    <property type="project" value="TreeGrafter"/>
</dbReference>
<dbReference type="EMBL" id="LJCR01000573">
    <property type="protein sequence ID" value="KPV52357.1"/>
    <property type="molecule type" value="Genomic_DNA"/>
</dbReference>